<name>A0A0W0WVR3_9GAMM</name>
<dbReference type="PANTHER" id="PTHR45753">
    <property type="entry name" value="ORNITHINE CARBAMOYLTRANSFERASE, MITOCHONDRIAL"/>
    <property type="match status" value="1"/>
</dbReference>
<dbReference type="InterPro" id="IPR006131">
    <property type="entry name" value="Asp_carbamoyltransf_Asp/Orn-bd"/>
</dbReference>
<comment type="caution">
    <text evidence="5">The sequence shown here is derived from an EMBL/GenBank/DDBJ whole genome shotgun (WGS) entry which is preliminary data.</text>
</comment>
<evidence type="ECO:0000313" key="5">
    <source>
        <dbReference type="EMBL" id="KTD36385.1"/>
    </source>
</evidence>
<dbReference type="EC" id="2.1.3.3" evidence="5"/>
<dbReference type="STRING" id="45070.Lnau_1369"/>
<evidence type="ECO:0000259" key="4">
    <source>
        <dbReference type="Pfam" id="PF02729"/>
    </source>
</evidence>
<dbReference type="InterPro" id="IPR006130">
    <property type="entry name" value="Asp/Orn_carbamoylTrfase"/>
</dbReference>
<dbReference type="GO" id="GO:0019240">
    <property type="term" value="P:citrulline biosynthetic process"/>
    <property type="evidence" value="ECO:0007669"/>
    <property type="project" value="TreeGrafter"/>
</dbReference>
<keyword evidence="6" id="KW-1185">Reference proteome</keyword>
<dbReference type="Gene3D" id="3.40.50.1370">
    <property type="entry name" value="Aspartate/ornithine carbamoyltransferase"/>
    <property type="match status" value="2"/>
</dbReference>
<dbReference type="Proteomes" id="UP000054725">
    <property type="component" value="Unassembled WGS sequence"/>
</dbReference>
<dbReference type="GO" id="GO:0042450">
    <property type="term" value="P:L-arginine biosynthetic process via ornithine"/>
    <property type="evidence" value="ECO:0007669"/>
    <property type="project" value="TreeGrafter"/>
</dbReference>
<evidence type="ECO:0000259" key="3">
    <source>
        <dbReference type="Pfam" id="PF00185"/>
    </source>
</evidence>
<comment type="similarity">
    <text evidence="2">Belongs to the aspartate/ornithine carbamoyltransferase superfamily.</text>
</comment>
<evidence type="ECO:0000256" key="1">
    <source>
        <dbReference type="ARBA" id="ARBA00022679"/>
    </source>
</evidence>
<reference evidence="5 6" key="1">
    <citation type="submission" date="2015-11" db="EMBL/GenBank/DDBJ databases">
        <title>Genomic analysis of 38 Legionella species identifies large and diverse effector repertoires.</title>
        <authorList>
            <person name="Burstein D."/>
            <person name="Amaro F."/>
            <person name="Zusman T."/>
            <person name="Lifshitz Z."/>
            <person name="Cohen O."/>
            <person name="Gilbert J.A."/>
            <person name="Pupko T."/>
            <person name="Shuman H.A."/>
            <person name="Segal G."/>
        </authorList>
    </citation>
    <scope>NUCLEOTIDE SEQUENCE [LARGE SCALE GENOMIC DNA]</scope>
    <source>
        <strain evidence="5 6">ATCC 49506</strain>
    </source>
</reference>
<dbReference type="Pfam" id="PF00185">
    <property type="entry name" value="OTCace"/>
    <property type="match status" value="1"/>
</dbReference>
<dbReference type="OrthoDB" id="9774690at2"/>
<dbReference type="Pfam" id="PF02729">
    <property type="entry name" value="OTCace_N"/>
    <property type="match status" value="1"/>
</dbReference>
<dbReference type="PRINTS" id="PR00100">
    <property type="entry name" value="AOTCASE"/>
</dbReference>
<feature type="domain" description="Aspartate/ornithine carbamoyltransferase carbamoyl-P binding" evidence="4">
    <location>
        <begin position="7"/>
        <end position="158"/>
    </location>
</feature>
<sequence length="347" mass="38958">MINLYGKDLLCTQDWTIDELSTLLTTAIAMKAERFHPKWATAFERRNFLMMFFSPSVRTHLSFTTAASELGGHAQYLAPTTMSKLKSKTTAGETIEDAANVMSQYMAGIGIRIMESSLSHYGEGHQMIREYAKHAKVPVINMADDVCHPCQSLADLMGWAEWFSQGLEAIDFSVLKRKKLLVTWGHGSLARSWNSPQGSLLLASRFGLDITLARPEGYDMDLAIYEQIKQNCEAQGSQFEVIDDPVSGYEGAHIVYSRNWISEHAYKDGQFAKQDEIDKALQYPDWITTESKMKTTDQAIFTHPMPIDRGSEVEDRVASGKNSVIYNVASNRLHVQKAIIAHTMGFL</sequence>
<dbReference type="PANTHER" id="PTHR45753:SF3">
    <property type="entry name" value="ORNITHINE TRANSCARBAMYLASE, MITOCHONDRIAL"/>
    <property type="match status" value="1"/>
</dbReference>
<organism evidence="5 6">
    <name type="scientific">Legionella nautarum</name>
    <dbReference type="NCBI Taxonomy" id="45070"/>
    <lineage>
        <taxon>Bacteria</taxon>
        <taxon>Pseudomonadati</taxon>
        <taxon>Pseudomonadota</taxon>
        <taxon>Gammaproteobacteria</taxon>
        <taxon>Legionellales</taxon>
        <taxon>Legionellaceae</taxon>
        <taxon>Legionella</taxon>
    </lineage>
</organism>
<dbReference type="SUPFAM" id="SSF53671">
    <property type="entry name" value="Aspartate/ornithine carbamoyltransferase"/>
    <property type="match status" value="1"/>
</dbReference>
<protein>
    <submittedName>
        <fullName evidence="5">Ornithine carbamoyltransferase</fullName>
        <ecNumber evidence="5">2.1.3.3</ecNumber>
    </submittedName>
</protein>
<dbReference type="InterPro" id="IPR036901">
    <property type="entry name" value="Asp/Orn_carbamoylTrfase_sf"/>
</dbReference>
<dbReference type="PRINTS" id="PR00101">
    <property type="entry name" value="ATCASE"/>
</dbReference>
<feature type="domain" description="Aspartate/ornithine carbamoyltransferase Asp/Orn-binding" evidence="3">
    <location>
        <begin position="199"/>
        <end position="342"/>
    </location>
</feature>
<dbReference type="EMBL" id="LNYO01000013">
    <property type="protein sequence ID" value="KTD36385.1"/>
    <property type="molecule type" value="Genomic_DNA"/>
</dbReference>
<accession>A0A0W0WVR3</accession>
<dbReference type="GO" id="GO:0004585">
    <property type="term" value="F:ornithine carbamoyltransferase activity"/>
    <property type="evidence" value="ECO:0007669"/>
    <property type="project" value="UniProtKB-EC"/>
</dbReference>
<dbReference type="AlphaFoldDB" id="A0A0W0WVR3"/>
<dbReference type="RefSeq" id="WP_058504387.1">
    <property type="nucleotide sequence ID" value="NZ_CAAAIF010000014.1"/>
</dbReference>
<keyword evidence="1 2" id="KW-0808">Transferase</keyword>
<proteinExistence type="inferred from homology"/>
<dbReference type="PATRIC" id="fig|45070.6.peg.1438"/>
<dbReference type="InterPro" id="IPR006132">
    <property type="entry name" value="Asp/Orn_carbamoyltranf_P-bd"/>
</dbReference>
<evidence type="ECO:0000256" key="2">
    <source>
        <dbReference type="RuleBase" id="RU003634"/>
    </source>
</evidence>
<gene>
    <name evidence="5" type="primary">argF</name>
    <name evidence="5" type="ORF">Lnau_1369</name>
</gene>
<evidence type="ECO:0000313" key="6">
    <source>
        <dbReference type="Proteomes" id="UP000054725"/>
    </source>
</evidence>
<dbReference type="GO" id="GO:0016597">
    <property type="term" value="F:amino acid binding"/>
    <property type="evidence" value="ECO:0007669"/>
    <property type="project" value="InterPro"/>
</dbReference>